<gene>
    <name evidence="7" type="ORF">RHODO2019_13215</name>
</gene>
<keyword evidence="8" id="KW-1185">Reference proteome</keyword>
<keyword evidence="3 6" id="KW-0812">Transmembrane</keyword>
<keyword evidence="5 6" id="KW-0472">Membrane</keyword>
<evidence type="ECO:0000256" key="1">
    <source>
        <dbReference type="ARBA" id="ARBA00004651"/>
    </source>
</evidence>
<name>A0ABY6NXJ2_9NOCA</name>
<evidence type="ECO:0000256" key="4">
    <source>
        <dbReference type="ARBA" id="ARBA00022989"/>
    </source>
</evidence>
<dbReference type="Proteomes" id="UP001164965">
    <property type="component" value="Chromosome"/>
</dbReference>
<evidence type="ECO:0000256" key="2">
    <source>
        <dbReference type="ARBA" id="ARBA00022475"/>
    </source>
</evidence>
<evidence type="ECO:0000256" key="3">
    <source>
        <dbReference type="ARBA" id="ARBA00022692"/>
    </source>
</evidence>
<evidence type="ECO:0000256" key="6">
    <source>
        <dbReference type="SAM" id="Phobius"/>
    </source>
</evidence>
<comment type="subcellular location">
    <subcellularLocation>
        <location evidence="1">Cell membrane</location>
        <topology evidence="1">Multi-pass membrane protein</topology>
    </subcellularLocation>
</comment>
<feature type="transmembrane region" description="Helical" evidence="6">
    <location>
        <begin position="148"/>
        <end position="176"/>
    </location>
</feature>
<dbReference type="RefSeq" id="WP_265382222.1">
    <property type="nucleotide sequence ID" value="NZ_CP110615.1"/>
</dbReference>
<proteinExistence type="predicted"/>
<feature type="transmembrane region" description="Helical" evidence="6">
    <location>
        <begin position="38"/>
        <end position="60"/>
    </location>
</feature>
<dbReference type="InterPro" id="IPR001123">
    <property type="entry name" value="LeuE-type"/>
</dbReference>
<organism evidence="7 8">
    <name type="scientific">Rhodococcus antarcticus</name>
    <dbReference type="NCBI Taxonomy" id="2987751"/>
    <lineage>
        <taxon>Bacteria</taxon>
        <taxon>Bacillati</taxon>
        <taxon>Actinomycetota</taxon>
        <taxon>Actinomycetes</taxon>
        <taxon>Mycobacteriales</taxon>
        <taxon>Nocardiaceae</taxon>
        <taxon>Rhodococcus</taxon>
    </lineage>
</organism>
<dbReference type="PANTHER" id="PTHR30086:SF20">
    <property type="entry name" value="ARGININE EXPORTER PROTEIN ARGO-RELATED"/>
    <property type="match status" value="1"/>
</dbReference>
<reference evidence="7" key="1">
    <citation type="submission" date="2022-10" db="EMBL/GenBank/DDBJ databases">
        <title>Rhodococcus sp.75.</title>
        <authorList>
            <person name="Sun M."/>
        </authorList>
    </citation>
    <scope>NUCLEOTIDE SEQUENCE</scope>
    <source>
        <strain evidence="7">75</strain>
    </source>
</reference>
<feature type="transmembrane region" description="Helical" evidence="6">
    <location>
        <begin position="72"/>
        <end position="90"/>
    </location>
</feature>
<keyword evidence="4 6" id="KW-1133">Transmembrane helix</keyword>
<dbReference type="Pfam" id="PF01810">
    <property type="entry name" value="LysE"/>
    <property type="match status" value="1"/>
</dbReference>
<evidence type="ECO:0000313" key="8">
    <source>
        <dbReference type="Proteomes" id="UP001164965"/>
    </source>
</evidence>
<protein>
    <submittedName>
        <fullName evidence="7">LysE family translocator</fullName>
    </submittedName>
</protein>
<evidence type="ECO:0000256" key="5">
    <source>
        <dbReference type="ARBA" id="ARBA00023136"/>
    </source>
</evidence>
<dbReference type="EMBL" id="CP110615">
    <property type="protein sequence ID" value="UZJ24115.1"/>
    <property type="molecule type" value="Genomic_DNA"/>
</dbReference>
<evidence type="ECO:0000313" key="7">
    <source>
        <dbReference type="EMBL" id="UZJ24115.1"/>
    </source>
</evidence>
<keyword evidence="2" id="KW-1003">Cell membrane</keyword>
<dbReference type="PIRSF" id="PIRSF006324">
    <property type="entry name" value="LeuE"/>
    <property type="match status" value="1"/>
</dbReference>
<dbReference type="PANTHER" id="PTHR30086">
    <property type="entry name" value="ARGININE EXPORTER PROTEIN ARGO"/>
    <property type="match status" value="1"/>
</dbReference>
<accession>A0ABY6NXJ2</accession>
<sequence>MLSSLLAFSLAAALIVLLPGPDSLVVLRAVVRHGRARAGLTAAGVLCGLLVWVAAAALGLSALLRASETAYTVLRIVGAVYLVWLGVQSLRTRGAPVPEDRPTRRGLPGSGFGAGFTTDVLNPKVGVFFVTFLPGFVPAGYSVGTTSLLLGAVFVVETAVYFAVVLLLVGRISTWLSDERTRRRMDRTTGVVLLAFGARLATES</sequence>